<keyword evidence="2" id="KW-0677">Repeat</keyword>
<organism evidence="3 4">
    <name type="scientific">Triparma columacea</name>
    <dbReference type="NCBI Taxonomy" id="722753"/>
    <lineage>
        <taxon>Eukaryota</taxon>
        <taxon>Sar</taxon>
        <taxon>Stramenopiles</taxon>
        <taxon>Ochrophyta</taxon>
        <taxon>Bolidophyceae</taxon>
        <taxon>Parmales</taxon>
        <taxon>Triparmaceae</taxon>
        <taxon>Triparma</taxon>
    </lineage>
</organism>
<gene>
    <name evidence="3" type="ORF">TrCOL_g893</name>
</gene>
<evidence type="ECO:0000313" key="4">
    <source>
        <dbReference type="Proteomes" id="UP001165065"/>
    </source>
</evidence>
<dbReference type="SUPFAM" id="SSF117281">
    <property type="entry name" value="Kelch motif"/>
    <property type="match status" value="1"/>
</dbReference>
<name>A0A9W7LF14_9STRA</name>
<keyword evidence="4" id="KW-1185">Reference proteome</keyword>
<dbReference type="InterPro" id="IPR015915">
    <property type="entry name" value="Kelch-typ_b-propeller"/>
</dbReference>
<dbReference type="PANTHER" id="PTHR46093:SF3">
    <property type="entry name" value="ACYL-COA-BINDING DOMAIN-CONTAINING PROTEIN 4"/>
    <property type="match status" value="1"/>
</dbReference>
<accession>A0A9W7LF14</accession>
<evidence type="ECO:0008006" key="5">
    <source>
        <dbReference type="Google" id="ProtNLM"/>
    </source>
</evidence>
<dbReference type="Proteomes" id="UP001165065">
    <property type="component" value="Unassembled WGS sequence"/>
</dbReference>
<evidence type="ECO:0000256" key="2">
    <source>
        <dbReference type="ARBA" id="ARBA00022737"/>
    </source>
</evidence>
<dbReference type="PANTHER" id="PTHR46093">
    <property type="entry name" value="ACYL-COA-BINDING DOMAIN-CONTAINING PROTEIN 5"/>
    <property type="match status" value="1"/>
</dbReference>
<dbReference type="OrthoDB" id="10251809at2759"/>
<dbReference type="Pfam" id="PF24681">
    <property type="entry name" value="Kelch_KLHDC2_KLHL20_DRC7"/>
    <property type="match status" value="1"/>
</dbReference>
<protein>
    <recommendedName>
        <fullName evidence="5">BTB domain-containing protein</fullName>
    </recommendedName>
</protein>
<evidence type="ECO:0000256" key="1">
    <source>
        <dbReference type="ARBA" id="ARBA00022441"/>
    </source>
</evidence>
<dbReference type="EMBL" id="BRYA01000375">
    <property type="protein sequence ID" value="GMI48099.1"/>
    <property type="molecule type" value="Genomic_DNA"/>
</dbReference>
<proteinExistence type="predicted"/>
<dbReference type="AlphaFoldDB" id="A0A9W7LF14"/>
<dbReference type="Gene3D" id="2.120.10.80">
    <property type="entry name" value="Kelch-type beta propeller"/>
    <property type="match status" value="1"/>
</dbReference>
<sequence>MPAVRFSPRCDEEEDGISRQGRNIKTTLIAESSETPSPRCSHSLHAYDEDDGSPKCILFGGGTYNDGDDDWSLNNEVWILDGMRMSWSQVQTSGDSPSPRRGCASWMIGNGSLVVFGGVGESKAGATYLNDLYCLDLDKMEWRKVEQKEETKPRERRGATAWNVRGADGKEHLYLLGGEMQLSTAHDLSEFIFVHTVTFSVSGVWSWSSSPISMRFGFSSTRGFHTIDGPSVFTPMFTCSFLHTPSSKDAPRLYMFGGIRVDGSVSSDLIRVDFCYPHSSGVLGPGYSDSGYNLLPLDQLRMLTIRGDAMENHPGTRAFASGSSHKSGSSPGYVLAGAEDGDGTEFGGFENLADWKDHVECIYEFRGVEFPPRFGSEEGNRMYLASPVPIVRWAKLKGLKLGRRNGVASAWVNGKLVVVGGGIYGERYFGDTWVADVWGEGKEVEWPAGSEGKGGASGGDYVEGDGEVELECRGGLSISVGKDVLERTSYFKAMMTSSFADSGRGRYKVEFEEPVVGYVVGVLRGRGDRKILPELMVEVLGKGEACFDANFEGAVYGVLDFCEFLGVEDGVWTEVEGDLLFLLRIHVEEDAGEALEVFKRIALNGGMKRLLVHVLYFTKKLRGGKEEEGLFDNTLLY</sequence>
<evidence type="ECO:0000313" key="3">
    <source>
        <dbReference type="EMBL" id="GMI48099.1"/>
    </source>
</evidence>
<keyword evidence="1" id="KW-0880">Kelch repeat</keyword>
<comment type="caution">
    <text evidence="3">The sequence shown here is derived from an EMBL/GenBank/DDBJ whole genome shotgun (WGS) entry which is preliminary data.</text>
</comment>
<reference evidence="4" key="1">
    <citation type="journal article" date="2023" name="Commun. Biol.">
        <title>Genome analysis of Parmales, the sister group of diatoms, reveals the evolutionary specialization of diatoms from phago-mixotrophs to photoautotrophs.</title>
        <authorList>
            <person name="Ban H."/>
            <person name="Sato S."/>
            <person name="Yoshikawa S."/>
            <person name="Yamada K."/>
            <person name="Nakamura Y."/>
            <person name="Ichinomiya M."/>
            <person name="Sato N."/>
            <person name="Blanc-Mathieu R."/>
            <person name="Endo H."/>
            <person name="Kuwata A."/>
            <person name="Ogata H."/>
        </authorList>
    </citation>
    <scope>NUCLEOTIDE SEQUENCE [LARGE SCALE GENOMIC DNA]</scope>
</reference>